<sequence length="83" mass="9051">MSSIASRALLRAATRRQVSTVRTIARSFEPHPYQRVSKVKPAPGAYGKLAKNAASRIAFFVPGIALLLGWPYLGKLTLDGRVQ</sequence>
<gene>
    <name evidence="2" type="ORF">jhhlp_006417</name>
</gene>
<dbReference type="AlphaFoldDB" id="A0A2N3N5U1"/>
<feature type="transmembrane region" description="Helical" evidence="1">
    <location>
        <begin position="57"/>
        <end position="73"/>
    </location>
</feature>
<comment type="caution">
    <text evidence="2">The sequence shown here is derived from an EMBL/GenBank/DDBJ whole genome shotgun (WGS) entry which is preliminary data.</text>
</comment>
<dbReference type="VEuPathDB" id="FungiDB:jhhlp_006417"/>
<keyword evidence="1" id="KW-0812">Transmembrane</keyword>
<organism evidence="2 3">
    <name type="scientific">Lomentospora prolificans</name>
    <dbReference type="NCBI Taxonomy" id="41688"/>
    <lineage>
        <taxon>Eukaryota</taxon>
        <taxon>Fungi</taxon>
        <taxon>Dikarya</taxon>
        <taxon>Ascomycota</taxon>
        <taxon>Pezizomycotina</taxon>
        <taxon>Sordariomycetes</taxon>
        <taxon>Hypocreomycetidae</taxon>
        <taxon>Microascales</taxon>
        <taxon>Microascaceae</taxon>
        <taxon>Lomentospora</taxon>
    </lineage>
</organism>
<evidence type="ECO:0000256" key="1">
    <source>
        <dbReference type="SAM" id="Phobius"/>
    </source>
</evidence>
<accession>A0A2N3N5U1</accession>
<protein>
    <submittedName>
        <fullName evidence="2">Uncharacterized protein</fullName>
    </submittedName>
</protein>
<dbReference type="EMBL" id="NLAX01000701">
    <property type="protein sequence ID" value="PKS07809.1"/>
    <property type="molecule type" value="Genomic_DNA"/>
</dbReference>
<name>A0A2N3N5U1_9PEZI</name>
<dbReference type="Proteomes" id="UP000233524">
    <property type="component" value="Unassembled WGS sequence"/>
</dbReference>
<dbReference type="OrthoDB" id="4829316at2759"/>
<reference evidence="2 3" key="1">
    <citation type="journal article" date="2017" name="G3 (Bethesda)">
        <title>First Draft Genome Sequence of the Pathogenic Fungus Lomentospora prolificans (Formerly Scedosporium prolificans).</title>
        <authorList>
            <person name="Luo R."/>
            <person name="Zimin A."/>
            <person name="Workman R."/>
            <person name="Fan Y."/>
            <person name="Pertea G."/>
            <person name="Grossman N."/>
            <person name="Wear M.P."/>
            <person name="Jia B."/>
            <person name="Miller H."/>
            <person name="Casadevall A."/>
            <person name="Timp W."/>
            <person name="Zhang S.X."/>
            <person name="Salzberg S.L."/>
        </authorList>
    </citation>
    <scope>NUCLEOTIDE SEQUENCE [LARGE SCALE GENOMIC DNA]</scope>
    <source>
        <strain evidence="2 3">JHH-5317</strain>
    </source>
</reference>
<evidence type="ECO:0000313" key="3">
    <source>
        <dbReference type="Proteomes" id="UP000233524"/>
    </source>
</evidence>
<keyword evidence="3" id="KW-1185">Reference proteome</keyword>
<keyword evidence="1" id="KW-0472">Membrane</keyword>
<dbReference type="InParanoid" id="A0A2N3N5U1"/>
<keyword evidence="1" id="KW-1133">Transmembrane helix</keyword>
<proteinExistence type="predicted"/>
<evidence type="ECO:0000313" key="2">
    <source>
        <dbReference type="EMBL" id="PKS07809.1"/>
    </source>
</evidence>